<organism evidence="1 2">
    <name type="scientific">Sphingomonas sanxanigenens DSM 19645 = NX02</name>
    <dbReference type="NCBI Taxonomy" id="1123269"/>
    <lineage>
        <taxon>Bacteria</taxon>
        <taxon>Pseudomonadati</taxon>
        <taxon>Pseudomonadota</taxon>
        <taxon>Alphaproteobacteria</taxon>
        <taxon>Sphingomonadales</taxon>
        <taxon>Sphingomonadaceae</taxon>
        <taxon>Sphingomonas</taxon>
    </lineage>
</organism>
<reference evidence="1 2" key="1">
    <citation type="submission" date="2013-07" db="EMBL/GenBank/DDBJ databases">
        <title>Completed genome of Sphingomonas sanxanigenens NX02.</title>
        <authorList>
            <person name="Ma T."/>
            <person name="Huang H."/>
            <person name="Wu M."/>
            <person name="Li X."/>
            <person name="Li G."/>
        </authorList>
    </citation>
    <scope>NUCLEOTIDE SEQUENCE [LARGE SCALE GENOMIC DNA]</scope>
    <source>
        <strain evidence="1 2">NX02</strain>
    </source>
</reference>
<dbReference type="PATRIC" id="fig|1123269.5.peg.4223"/>
<dbReference type="Gene3D" id="3.40.50.2000">
    <property type="entry name" value="Glycogen Phosphorylase B"/>
    <property type="match status" value="1"/>
</dbReference>
<dbReference type="STRING" id="1123269.NX02_21600"/>
<sequence length="345" mass="36658">MIGYYVHHHGDGHRQRALAIAQAAGGGITLLGTGLTGRTGRIPCVDLPDDRLTAGSFDGADHVGRPGSLHYAPLDHEGIRWRVAKIADWIASARPRLFVVDVSVEVAMLARLASVPTVYVRLSGHRTDRPHLDAYQGASALLAPFHPDLDDEAVDAVIRGKSFYASGIGAAAAPEHVQTDLVVGVVGRGGQPSDGALWAEAARAVPNRRWRVIGPCTAPRDTPPNLELRGWVNDADRHIASAGVVVGAGGDGLVASVIANRRPFICIPERRPFDEQHCKARRLSHLGAAIVSPDWPASPQWPAMIERVEALDPAALAGLHDRDGAAKAAQWLVAMAATPIRQPSA</sequence>
<dbReference type="OrthoDB" id="9809594at2"/>
<protein>
    <recommendedName>
        <fullName evidence="3">Glycosyl transferase family 28 C-terminal domain-containing protein</fullName>
    </recommendedName>
</protein>
<evidence type="ECO:0008006" key="3">
    <source>
        <dbReference type="Google" id="ProtNLM"/>
    </source>
</evidence>
<proteinExistence type="predicted"/>
<evidence type="ECO:0000313" key="2">
    <source>
        <dbReference type="Proteomes" id="UP000018851"/>
    </source>
</evidence>
<dbReference type="KEGG" id="ssan:NX02_21600"/>
<dbReference type="SUPFAM" id="SSF53756">
    <property type="entry name" value="UDP-Glycosyltransferase/glycogen phosphorylase"/>
    <property type="match status" value="1"/>
</dbReference>
<dbReference type="Proteomes" id="UP000018851">
    <property type="component" value="Chromosome"/>
</dbReference>
<dbReference type="HOGENOM" id="CLU_050684_0_0_5"/>
<dbReference type="AlphaFoldDB" id="W0AFR4"/>
<dbReference type="EMBL" id="CP006644">
    <property type="protein sequence ID" value="AHE55951.1"/>
    <property type="molecule type" value="Genomic_DNA"/>
</dbReference>
<name>W0AFR4_9SPHN</name>
<evidence type="ECO:0000313" key="1">
    <source>
        <dbReference type="EMBL" id="AHE55951.1"/>
    </source>
</evidence>
<dbReference type="RefSeq" id="WP_025294108.1">
    <property type="nucleotide sequence ID" value="NZ_CP006644.1"/>
</dbReference>
<gene>
    <name evidence="1" type="ORF">NX02_21600</name>
</gene>
<accession>W0AFR4</accession>
<dbReference type="eggNOG" id="COG4671">
    <property type="taxonomic scope" value="Bacteria"/>
</dbReference>
<keyword evidence="2" id="KW-1185">Reference proteome</keyword>